<dbReference type="RefSeq" id="WP_008700961.1">
    <property type="nucleotide sequence ID" value="NZ_ANOG01000660.1"/>
</dbReference>
<feature type="region of interest" description="Disordered" evidence="3">
    <location>
        <begin position="96"/>
        <end position="116"/>
    </location>
</feature>
<dbReference type="PATRIC" id="fig|1265738.3.peg.4605"/>
<gene>
    <name evidence="6" type="ORF">RMSM_04587</name>
</gene>
<dbReference type="SUPFAM" id="SSF48230">
    <property type="entry name" value="Chondroitin AC/alginate lyase"/>
    <property type="match status" value="1"/>
</dbReference>
<dbReference type="AlphaFoldDB" id="M5RSW9"/>
<dbReference type="GO" id="GO:0042597">
    <property type="term" value="C:periplasmic space"/>
    <property type="evidence" value="ECO:0007669"/>
    <property type="project" value="InterPro"/>
</dbReference>
<evidence type="ECO:0000256" key="1">
    <source>
        <dbReference type="ARBA" id="ARBA00022729"/>
    </source>
</evidence>
<evidence type="ECO:0000259" key="5">
    <source>
        <dbReference type="Pfam" id="PF05426"/>
    </source>
</evidence>
<evidence type="ECO:0000256" key="2">
    <source>
        <dbReference type="ARBA" id="ARBA00023239"/>
    </source>
</evidence>
<dbReference type="Pfam" id="PF05426">
    <property type="entry name" value="Alginate_lyase"/>
    <property type="match status" value="1"/>
</dbReference>
<proteinExistence type="predicted"/>
<dbReference type="InterPro" id="IPR008929">
    <property type="entry name" value="Chondroitin_lyas"/>
</dbReference>
<keyword evidence="7" id="KW-1185">Reference proteome</keyword>
<dbReference type="Gene3D" id="1.50.10.100">
    <property type="entry name" value="Chondroitin AC/alginate lyase"/>
    <property type="match status" value="1"/>
</dbReference>
<sequence>MTSILRTIKPNLAVVAITLVSAWASCCCGDNPPRNTTSSTPTNRSGENGFVHPGIAHSAARIDFVKAKIAAGEQPWSGEWQKLQQSRIASLDYQPSPRAHVERGPSNNPNIGSSEFSNDAAAAYTQSLRWVLSGDQRHARKAAEIIDAWSATLKTIKNHDARLLVGMEGHLFCNAAELLRHTWDGWPEAKQEQFREMARKVWYPIIKDFYPTANGNWDASMLQTMIAMGVFLDDREMFDRAVNYFLDGEGNGAIGNYFNDFGECQESGRDQAHTQMGLEFLANTCETAWNQGVDLYSAKDNRLLLGFEYTAKYNLGFDVRYEPFRSVEGRYHYKQISEDRGRLRPMYERVYNHYYHREGLPAEFTKQAMLAIRNGERDREGSRSRGRRNRNRRNNREGGFSSLRWDTLMFASE</sequence>
<feature type="compositionally biased region" description="Low complexity" evidence="3">
    <location>
        <begin position="33"/>
        <end position="45"/>
    </location>
</feature>
<feature type="chain" id="PRO_5004070973" evidence="4">
    <location>
        <begin position="25"/>
        <end position="413"/>
    </location>
</feature>
<accession>M5RSW9</accession>
<evidence type="ECO:0000313" key="6">
    <source>
        <dbReference type="EMBL" id="EMI18487.1"/>
    </source>
</evidence>
<protein>
    <submittedName>
        <fullName evidence="6">Putative secreted protein</fullName>
    </submittedName>
</protein>
<dbReference type="GO" id="GO:0016829">
    <property type="term" value="F:lyase activity"/>
    <property type="evidence" value="ECO:0007669"/>
    <property type="project" value="UniProtKB-KW"/>
</dbReference>
<evidence type="ECO:0000313" key="7">
    <source>
        <dbReference type="Proteomes" id="UP000011991"/>
    </source>
</evidence>
<reference evidence="6 7" key="1">
    <citation type="journal article" date="2013" name="Mar. Genomics">
        <title>Expression of sulfatases in Rhodopirellula baltica and the diversity of sulfatases in the genus Rhodopirellula.</title>
        <authorList>
            <person name="Wegner C.E."/>
            <person name="Richter-Heitmann T."/>
            <person name="Klindworth A."/>
            <person name="Klockow C."/>
            <person name="Richter M."/>
            <person name="Achstetter T."/>
            <person name="Glockner F.O."/>
            <person name="Harder J."/>
        </authorList>
    </citation>
    <scope>NUCLEOTIDE SEQUENCE [LARGE SCALE GENOMIC DNA]</scope>
    <source>
        <strain evidence="6 7">SM1</strain>
    </source>
</reference>
<feature type="region of interest" description="Disordered" evidence="3">
    <location>
        <begin position="33"/>
        <end position="52"/>
    </location>
</feature>
<evidence type="ECO:0000256" key="4">
    <source>
        <dbReference type="SAM" id="SignalP"/>
    </source>
</evidence>
<evidence type="ECO:0000256" key="3">
    <source>
        <dbReference type="SAM" id="MobiDB-lite"/>
    </source>
</evidence>
<feature type="region of interest" description="Disordered" evidence="3">
    <location>
        <begin position="373"/>
        <end position="398"/>
    </location>
</feature>
<feature type="domain" description="Alginate lyase" evidence="5">
    <location>
        <begin position="87"/>
        <end position="313"/>
    </location>
</feature>
<comment type="caution">
    <text evidence="6">The sequence shown here is derived from an EMBL/GenBank/DDBJ whole genome shotgun (WGS) entry which is preliminary data.</text>
</comment>
<organism evidence="6 7">
    <name type="scientific">Rhodopirellula maiorica SM1</name>
    <dbReference type="NCBI Taxonomy" id="1265738"/>
    <lineage>
        <taxon>Bacteria</taxon>
        <taxon>Pseudomonadati</taxon>
        <taxon>Planctomycetota</taxon>
        <taxon>Planctomycetia</taxon>
        <taxon>Pirellulales</taxon>
        <taxon>Pirellulaceae</taxon>
        <taxon>Novipirellula</taxon>
    </lineage>
</organism>
<feature type="compositionally biased region" description="Polar residues" evidence="3">
    <location>
        <begin position="105"/>
        <end position="116"/>
    </location>
</feature>
<name>M5RSW9_9BACT</name>
<keyword evidence="2" id="KW-0456">Lyase</keyword>
<keyword evidence="1 4" id="KW-0732">Signal</keyword>
<dbReference type="EMBL" id="ANOG01000660">
    <property type="protein sequence ID" value="EMI18487.1"/>
    <property type="molecule type" value="Genomic_DNA"/>
</dbReference>
<dbReference type="Proteomes" id="UP000011991">
    <property type="component" value="Unassembled WGS sequence"/>
</dbReference>
<dbReference type="OrthoDB" id="222550at2"/>
<feature type="signal peptide" evidence="4">
    <location>
        <begin position="1"/>
        <end position="24"/>
    </location>
</feature>
<dbReference type="InterPro" id="IPR008397">
    <property type="entry name" value="Alginate_lyase_dom"/>
</dbReference>
<feature type="compositionally biased region" description="Basic and acidic residues" evidence="3">
    <location>
        <begin position="374"/>
        <end position="383"/>
    </location>
</feature>
<dbReference type="PROSITE" id="PS51257">
    <property type="entry name" value="PROKAR_LIPOPROTEIN"/>
    <property type="match status" value="1"/>
</dbReference>
<feature type="compositionally biased region" description="Basic residues" evidence="3">
    <location>
        <begin position="384"/>
        <end position="393"/>
    </location>
</feature>